<evidence type="ECO:0000256" key="14">
    <source>
        <dbReference type="PIRSR" id="PIRSR604385-3"/>
    </source>
</evidence>
<evidence type="ECO:0000313" key="16">
    <source>
        <dbReference type="EMBL" id="SNT72785.1"/>
    </source>
</evidence>
<feature type="binding site" evidence="13">
    <location>
        <position position="267"/>
    </location>
    <ligand>
        <name>Mg(2+)</name>
        <dbReference type="ChEBI" id="CHEBI:18420"/>
        <label>1</label>
    </ligand>
</feature>
<dbReference type="CDD" id="cd24155">
    <property type="entry name" value="NUDIX_ADPRase"/>
    <property type="match status" value="1"/>
</dbReference>
<dbReference type="GO" id="GO:0019693">
    <property type="term" value="P:ribose phosphate metabolic process"/>
    <property type="evidence" value="ECO:0007669"/>
    <property type="project" value="TreeGrafter"/>
</dbReference>
<evidence type="ECO:0000256" key="6">
    <source>
        <dbReference type="ARBA" id="ARBA00022801"/>
    </source>
</evidence>
<dbReference type="InterPro" id="IPR000086">
    <property type="entry name" value="NUDIX_hydrolase_dom"/>
</dbReference>
<protein>
    <recommendedName>
        <fullName evidence="4">ADP-ribose pyrophosphatase</fullName>
        <ecNumber evidence="3">3.6.1.13</ecNumber>
    </recommendedName>
    <alternativeName>
        <fullName evidence="9">ADP-ribose diphosphatase</fullName>
    </alternativeName>
    <alternativeName>
        <fullName evidence="11">ADP-ribose phosphohydrolase</fullName>
    </alternativeName>
    <alternativeName>
        <fullName evidence="10">Adenosine diphosphoribose pyrophosphatase</fullName>
    </alternativeName>
</protein>
<dbReference type="GO" id="GO:0006753">
    <property type="term" value="P:nucleoside phosphate metabolic process"/>
    <property type="evidence" value="ECO:0007669"/>
    <property type="project" value="TreeGrafter"/>
</dbReference>
<evidence type="ECO:0000256" key="4">
    <source>
        <dbReference type="ARBA" id="ARBA00013297"/>
    </source>
</evidence>
<dbReference type="NCBIfam" id="TIGR00052">
    <property type="entry name" value="nudix-type nucleoside diphosphatase, YffH/AdpP family"/>
    <property type="match status" value="1"/>
</dbReference>
<dbReference type="SUPFAM" id="SSF55811">
    <property type="entry name" value="Nudix"/>
    <property type="match status" value="1"/>
</dbReference>
<dbReference type="GO" id="GO:0046872">
    <property type="term" value="F:metal ion binding"/>
    <property type="evidence" value="ECO:0007669"/>
    <property type="project" value="UniProtKB-KW"/>
</dbReference>
<feature type="binding site" evidence="13">
    <location>
        <position position="263"/>
    </location>
    <ligand>
        <name>Mg(2+)</name>
        <dbReference type="ChEBI" id="CHEBI:18420"/>
        <label>1</label>
    </ligand>
</feature>
<evidence type="ECO:0000256" key="3">
    <source>
        <dbReference type="ARBA" id="ARBA00012453"/>
    </source>
</evidence>
<keyword evidence="7 13" id="KW-0460">Magnesium</keyword>
<name>A0A239PR86_9RHOB</name>
<comment type="function">
    <text evidence="8">Acts on ADP-mannose and ADP-glucose as well as ADP-ribose. Prevents glycogen biosynthesis. The reaction catalyzed by this enzyme is a limiting step of the gluconeogenic process.</text>
</comment>
<dbReference type="GO" id="GO:0047631">
    <property type="term" value="F:ADP-ribose diphosphatase activity"/>
    <property type="evidence" value="ECO:0007669"/>
    <property type="project" value="UniProtKB-EC"/>
</dbReference>
<evidence type="ECO:0000256" key="11">
    <source>
        <dbReference type="ARBA" id="ARBA00033056"/>
    </source>
</evidence>
<dbReference type="PANTHER" id="PTHR11839:SF5">
    <property type="entry name" value="ADP-RIBOSE PYROPHOSPHATASE"/>
    <property type="match status" value="1"/>
</dbReference>
<evidence type="ECO:0000256" key="10">
    <source>
        <dbReference type="ARBA" id="ARBA00030308"/>
    </source>
</evidence>
<comment type="catalytic activity">
    <reaction evidence="12">
        <text>ADP-D-ribose + H2O = D-ribose 5-phosphate + AMP + 2 H(+)</text>
        <dbReference type="Rhea" id="RHEA:10412"/>
        <dbReference type="ChEBI" id="CHEBI:15377"/>
        <dbReference type="ChEBI" id="CHEBI:15378"/>
        <dbReference type="ChEBI" id="CHEBI:57967"/>
        <dbReference type="ChEBI" id="CHEBI:78346"/>
        <dbReference type="ChEBI" id="CHEBI:456215"/>
        <dbReference type="EC" id="3.6.1.13"/>
    </reaction>
</comment>
<feature type="domain" description="Nudix hydrolase" evidence="15">
    <location>
        <begin position="205"/>
        <end position="345"/>
    </location>
</feature>
<comment type="similarity">
    <text evidence="2">Belongs to the Nudix hydrolase family. NudF subfamily.</text>
</comment>
<evidence type="ECO:0000256" key="8">
    <source>
        <dbReference type="ARBA" id="ARBA00025164"/>
    </source>
</evidence>
<feature type="short sequence motif" description="Nudix box" evidence="14">
    <location>
        <begin position="248"/>
        <end position="270"/>
    </location>
</feature>
<feature type="binding site" evidence="13">
    <location>
        <position position="316"/>
    </location>
    <ligand>
        <name>Mg(2+)</name>
        <dbReference type="ChEBI" id="CHEBI:18420"/>
        <label>1</label>
    </ligand>
</feature>
<evidence type="ECO:0000256" key="1">
    <source>
        <dbReference type="ARBA" id="ARBA00001946"/>
    </source>
</evidence>
<reference evidence="16 17" key="1">
    <citation type="submission" date="2017-07" db="EMBL/GenBank/DDBJ databases">
        <authorList>
            <person name="Sun Z.S."/>
            <person name="Albrecht U."/>
            <person name="Echele G."/>
            <person name="Lee C.C."/>
        </authorList>
    </citation>
    <scope>NUCLEOTIDE SEQUENCE [LARGE SCALE GENOMIC DNA]</scope>
    <source>
        <strain evidence="16 17">DSM 14827</strain>
    </source>
</reference>
<dbReference type="AlphaFoldDB" id="A0A239PR86"/>
<dbReference type="GO" id="GO:0019144">
    <property type="term" value="F:ADP-sugar diphosphatase activity"/>
    <property type="evidence" value="ECO:0007669"/>
    <property type="project" value="TreeGrafter"/>
</dbReference>
<dbReference type="PROSITE" id="PS51462">
    <property type="entry name" value="NUDIX"/>
    <property type="match status" value="1"/>
</dbReference>
<evidence type="ECO:0000313" key="17">
    <source>
        <dbReference type="Proteomes" id="UP000198307"/>
    </source>
</evidence>
<dbReference type="Proteomes" id="UP000198307">
    <property type="component" value="Unassembled WGS sequence"/>
</dbReference>
<dbReference type="InterPro" id="IPR020084">
    <property type="entry name" value="NUDIX_hydrolase_CS"/>
</dbReference>
<dbReference type="InterPro" id="IPR015797">
    <property type="entry name" value="NUDIX_hydrolase-like_dom_sf"/>
</dbReference>
<accession>A0A239PR86</accession>
<dbReference type="InterPro" id="IPR004385">
    <property type="entry name" value="NDP_pyrophosphatase"/>
</dbReference>
<evidence type="ECO:0000256" key="2">
    <source>
        <dbReference type="ARBA" id="ARBA00007482"/>
    </source>
</evidence>
<dbReference type="PANTHER" id="PTHR11839">
    <property type="entry name" value="UDP/ADP-SUGAR PYROPHOSPHATASE"/>
    <property type="match status" value="1"/>
</dbReference>
<dbReference type="Gene3D" id="3.90.79.10">
    <property type="entry name" value="Nucleoside Triphosphate Pyrophosphohydrolase"/>
    <property type="match status" value="1"/>
</dbReference>
<dbReference type="GO" id="GO:0005829">
    <property type="term" value="C:cytosol"/>
    <property type="evidence" value="ECO:0007669"/>
    <property type="project" value="TreeGrafter"/>
</dbReference>
<evidence type="ECO:0000256" key="5">
    <source>
        <dbReference type="ARBA" id="ARBA00022723"/>
    </source>
</evidence>
<evidence type="ECO:0000256" key="13">
    <source>
        <dbReference type="PIRSR" id="PIRSR604385-2"/>
    </source>
</evidence>
<evidence type="ECO:0000256" key="12">
    <source>
        <dbReference type="ARBA" id="ARBA00049546"/>
    </source>
</evidence>
<evidence type="ECO:0000259" key="15">
    <source>
        <dbReference type="PROSITE" id="PS51462"/>
    </source>
</evidence>
<dbReference type="RefSeq" id="WP_245846909.1">
    <property type="nucleotide sequence ID" value="NZ_CP067129.1"/>
</dbReference>
<dbReference type="PROSITE" id="PS00893">
    <property type="entry name" value="NUDIX_BOX"/>
    <property type="match status" value="1"/>
</dbReference>
<dbReference type="EMBL" id="FZQB01000003">
    <property type="protein sequence ID" value="SNT72785.1"/>
    <property type="molecule type" value="Genomic_DNA"/>
</dbReference>
<sequence length="363" mass="39825">MTRVLHLVGPLAAPEMIAALDLKVEAPDRRLTGGLRGGLRAGLPGQQWPVLRAADAVLDHAVVRANAKLERYASVMGLKPVNWQGVRILGAQPDGQDAVPWRPESQSLQLVAAIAREILDADPDMSAEDIASRLPMIAVWADSRLRAANGPVSGGKIVDMRASSDVRIADRSQPFAGFFAVERQTLTHRRHKGGFTPQMTREAFVMGDAVVVLPWDPVRDRVLVIEQFRFAPFIRHDPQPWLLEPIAGRIDAGETAEQAARRETREEADLSLTRLFPAFHHYPSPGAAAEFLYMYVGIADLPDDSAGIHGLAGEVEDIRGHLLDRDELMRMVLANEISNGPLAGLALWLQHQKAALRKELYGA</sequence>
<gene>
    <name evidence="16" type="ORF">SAMN05444959_103287</name>
</gene>
<proteinExistence type="inferred from homology"/>
<keyword evidence="5 13" id="KW-0479">Metal-binding</keyword>
<dbReference type="Pfam" id="PF00293">
    <property type="entry name" value="NUDIX"/>
    <property type="match status" value="1"/>
</dbReference>
<feature type="binding site" evidence="13">
    <location>
        <position position="247"/>
    </location>
    <ligand>
        <name>Mg(2+)</name>
        <dbReference type="ChEBI" id="CHEBI:18420"/>
        <label>1</label>
    </ligand>
</feature>
<keyword evidence="6" id="KW-0378">Hydrolase</keyword>
<evidence type="ECO:0000256" key="7">
    <source>
        <dbReference type="ARBA" id="ARBA00022842"/>
    </source>
</evidence>
<organism evidence="16 17">
    <name type="scientific">Paracoccus seriniphilus</name>
    <dbReference type="NCBI Taxonomy" id="184748"/>
    <lineage>
        <taxon>Bacteria</taxon>
        <taxon>Pseudomonadati</taxon>
        <taxon>Pseudomonadota</taxon>
        <taxon>Alphaproteobacteria</taxon>
        <taxon>Rhodobacterales</taxon>
        <taxon>Paracoccaceae</taxon>
        <taxon>Paracoccus</taxon>
    </lineage>
</organism>
<evidence type="ECO:0000256" key="9">
    <source>
        <dbReference type="ARBA" id="ARBA00030162"/>
    </source>
</evidence>
<comment type="cofactor">
    <cofactor evidence="1 13">
        <name>Mg(2+)</name>
        <dbReference type="ChEBI" id="CHEBI:18420"/>
    </cofactor>
</comment>
<keyword evidence="17" id="KW-1185">Reference proteome</keyword>
<dbReference type="EC" id="3.6.1.13" evidence="3"/>